<dbReference type="eggNOG" id="COG4932">
    <property type="taxonomic scope" value="Bacteria"/>
</dbReference>
<dbReference type="AlphaFoldDB" id="D7BDW9"/>
<evidence type="ECO:0000313" key="2">
    <source>
        <dbReference type="Proteomes" id="UP000001916"/>
    </source>
</evidence>
<dbReference type="EMBL" id="CP002042">
    <property type="protein sequence ID" value="ADH63120.1"/>
    <property type="molecule type" value="Genomic_DNA"/>
</dbReference>
<keyword evidence="2" id="KW-1185">Reference proteome</keyword>
<proteinExistence type="predicted"/>
<accession>D7BDW9</accession>
<protein>
    <submittedName>
        <fullName evidence="1">Uncharacterized protein</fullName>
    </submittedName>
</protein>
<reference evidence="1 2" key="1">
    <citation type="journal article" date="2010" name="Stand. Genomic Sci.">
        <title>Complete genome sequence of Meiothermus silvanus type strain (VI-R2).</title>
        <authorList>
            <person name="Sikorski J."/>
            <person name="Tindall B.J."/>
            <person name="Lowry S."/>
            <person name="Lucas S."/>
            <person name="Nolan M."/>
            <person name="Copeland A."/>
            <person name="Glavina Del Rio T."/>
            <person name="Tice H."/>
            <person name="Cheng J.F."/>
            <person name="Han C."/>
            <person name="Pitluck S."/>
            <person name="Liolios K."/>
            <person name="Ivanova N."/>
            <person name="Mavromatis K."/>
            <person name="Mikhailova N."/>
            <person name="Pati A."/>
            <person name="Goodwin L."/>
            <person name="Chen A."/>
            <person name="Palaniappan K."/>
            <person name="Land M."/>
            <person name="Hauser L."/>
            <person name="Chang Y.J."/>
            <person name="Jeffries C.D."/>
            <person name="Rohde M."/>
            <person name="Goker M."/>
            <person name="Woyke T."/>
            <person name="Bristow J."/>
            <person name="Eisen J.A."/>
            <person name="Markowitz V."/>
            <person name="Hugenholtz P."/>
            <person name="Kyrpides N.C."/>
            <person name="Klenk H.P."/>
            <person name="Lapidus A."/>
        </authorList>
    </citation>
    <scope>NUCLEOTIDE SEQUENCE [LARGE SCALE GENOMIC DNA]</scope>
    <source>
        <strain evidence="2">ATCC 700542 / DSM 9946 / VI-R2</strain>
    </source>
</reference>
<dbReference type="HOGENOM" id="CLU_1154959_0_0_0"/>
<dbReference type="STRING" id="526227.Mesil_1223"/>
<dbReference type="KEGG" id="msv:Mesil_1223"/>
<sequence length="263" mass="27645">MSKIVGSNLDFNNVAKIVNLPNPTAPQDAATKAYVDSAVEGLAWKDSCRVATQGNINLASPGSTIDGITMAAGDRVLVRAQTTAAENGIYIWNGAAVAMTRAPDANTAAELEQAVTTVEEGTSAGATFRQTSVNFVLDTDPVSWTLFGTAAPSASETQQGIIQIATQAQTDAGTDDSKAITPLKLANWAGRKRKLSQAIGDGSATQYNVTHNFGTRDVLVTVYRNATPWDDVLCDVERPDANTVRVRFAAAPSANQFVVVVIG</sequence>
<name>D7BDW9_ALLS1</name>
<dbReference type="OrthoDB" id="1031347at2"/>
<dbReference type="RefSeq" id="WP_013157695.1">
    <property type="nucleotide sequence ID" value="NC_014212.1"/>
</dbReference>
<organism evidence="1 2">
    <name type="scientific">Allomeiothermus silvanus (strain ATCC 700542 / DSM 9946 / NBRC 106475 / NCIMB 13440 / VI-R2)</name>
    <name type="common">Thermus silvanus</name>
    <dbReference type="NCBI Taxonomy" id="526227"/>
    <lineage>
        <taxon>Bacteria</taxon>
        <taxon>Thermotogati</taxon>
        <taxon>Deinococcota</taxon>
        <taxon>Deinococci</taxon>
        <taxon>Thermales</taxon>
        <taxon>Thermaceae</taxon>
        <taxon>Allomeiothermus</taxon>
    </lineage>
</organism>
<dbReference type="Proteomes" id="UP000001916">
    <property type="component" value="Chromosome"/>
</dbReference>
<gene>
    <name evidence="1" type="ordered locus">Mesil_1223</name>
</gene>
<evidence type="ECO:0000313" key="1">
    <source>
        <dbReference type="EMBL" id="ADH63120.1"/>
    </source>
</evidence>